<dbReference type="RefSeq" id="XP_003042983.1">
    <property type="nucleotide sequence ID" value="XM_003042937.1"/>
</dbReference>
<feature type="transmembrane region" description="Helical" evidence="1">
    <location>
        <begin position="406"/>
        <end position="424"/>
    </location>
</feature>
<keyword evidence="1" id="KW-1133">Transmembrane helix</keyword>
<evidence type="ECO:0000259" key="2">
    <source>
        <dbReference type="Pfam" id="PF20163"/>
    </source>
</evidence>
<dbReference type="GeneID" id="9665029"/>
<protein>
    <recommendedName>
        <fullName evidence="2">DUF6536 domain-containing protein</fullName>
    </recommendedName>
</protein>
<keyword evidence="4" id="KW-1185">Reference proteome</keyword>
<dbReference type="KEGG" id="nhe:NECHADRAFT_22243"/>
<evidence type="ECO:0000256" key="1">
    <source>
        <dbReference type="SAM" id="Phobius"/>
    </source>
</evidence>
<sequence>WRVGASYFALGALISLVLHIVLAVWIPTLDSFHNGVGVVSSGSCRTAGIYSTLIRVGTTAVSTLLIGGSNYCMQCLTAPTRKDLQKAHDKGIWLDVGVQSIRNLRTIKGYRSFLWLLITISSIPIHLLNFTEELPRNATEYLNSIKKAQDWPGSASESDIGKFKRLSVEECIDAYAKPVVSGRRTVIITTANETGGEPFAFGYEYFVGRYINTTTSAYRPYEWICYDFQLPYEYAFSCYRFIHNLTEQRGQWAPWFLPAMYCHSEIVEEDCALNASQPIMIAIILCNSIKLIIMTTMVFWVKGWPIITLGDAIQSFLNEPDPTTEGLCLLSKAAVTDQPALWPKIELTDEPDPIMARRRRYRWSDAASSRRWFYTLAIFGVSLMGMIIFFGLIIDLIKNNDIVNPFSIGFGSVDTAAVMTYLSIPTSTKHRYRILAAVVVANLPQMIFSVITFSLNNLLTVIYTAQEWEGFSRYRKTLRVSEPKGEQRSTYFLQLPYRIAVPFHVATGVISWLLSNSVFPLVISSYDSLGRAMTDVDVAACGFSPWPMVLAIVVGVVLMAGVCSFFVLRFVSTMPMVGTCSAAISAACHHDDGQEEVSLKPVKWGAVFVPETEGQEWVGHCCFTSSLVKRPKPGRFY</sequence>
<accession>C7ZF79</accession>
<dbReference type="InterPro" id="IPR046623">
    <property type="entry name" value="DUF6536"/>
</dbReference>
<organism evidence="3 4">
    <name type="scientific">Fusarium vanettenii (strain ATCC MYA-4622 / CBS 123669 / FGSC 9596 / NRRL 45880 / 77-13-4)</name>
    <name type="common">Fusarium solani subsp. pisi</name>
    <dbReference type="NCBI Taxonomy" id="660122"/>
    <lineage>
        <taxon>Eukaryota</taxon>
        <taxon>Fungi</taxon>
        <taxon>Dikarya</taxon>
        <taxon>Ascomycota</taxon>
        <taxon>Pezizomycotina</taxon>
        <taxon>Sordariomycetes</taxon>
        <taxon>Hypocreomycetidae</taxon>
        <taxon>Hypocreales</taxon>
        <taxon>Nectriaceae</taxon>
        <taxon>Fusarium</taxon>
        <taxon>Fusarium solani species complex</taxon>
        <taxon>Fusarium vanettenii</taxon>
    </lineage>
</organism>
<dbReference type="Proteomes" id="UP000005206">
    <property type="component" value="Chromosome 3"/>
</dbReference>
<feature type="domain" description="DUF6536" evidence="2">
    <location>
        <begin position="1"/>
        <end position="128"/>
    </location>
</feature>
<keyword evidence="1" id="KW-0472">Membrane</keyword>
<evidence type="ECO:0000313" key="4">
    <source>
        <dbReference type="Proteomes" id="UP000005206"/>
    </source>
</evidence>
<feature type="transmembrane region" description="Helical" evidence="1">
    <location>
        <begin position="503"/>
        <end position="526"/>
    </location>
</feature>
<dbReference type="EMBL" id="GG698923">
    <property type="protein sequence ID" value="EEU37270.1"/>
    <property type="molecule type" value="Genomic_DNA"/>
</dbReference>
<reference evidence="3 4" key="1">
    <citation type="journal article" date="2009" name="PLoS Genet.">
        <title>The genome of Nectria haematococca: contribution of supernumerary chromosomes to gene expansion.</title>
        <authorList>
            <person name="Coleman J.J."/>
            <person name="Rounsley S.D."/>
            <person name="Rodriguez-Carres M."/>
            <person name="Kuo A."/>
            <person name="Wasmann C.C."/>
            <person name="Grimwood J."/>
            <person name="Schmutz J."/>
            <person name="Taga M."/>
            <person name="White G.J."/>
            <person name="Zhou S."/>
            <person name="Schwartz D.C."/>
            <person name="Freitag M."/>
            <person name="Ma L.J."/>
            <person name="Danchin E.G."/>
            <person name="Henrissat B."/>
            <person name="Coutinho P.M."/>
            <person name="Nelson D.R."/>
            <person name="Straney D."/>
            <person name="Napoli C.A."/>
            <person name="Barker B.M."/>
            <person name="Gribskov M."/>
            <person name="Rep M."/>
            <person name="Kroken S."/>
            <person name="Molnar I."/>
            <person name="Rensing C."/>
            <person name="Kennell J.C."/>
            <person name="Zamora J."/>
            <person name="Farman M.L."/>
            <person name="Selker E.U."/>
            <person name="Salamov A."/>
            <person name="Shapiro H."/>
            <person name="Pangilinan J."/>
            <person name="Lindquist E."/>
            <person name="Lamers C."/>
            <person name="Grigoriev I.V."/>
            <person name="Geiser D.M."/>
            <person name="Covert S.F."/>
            <person name="Temporini E."/>
            <person name="Vanetten H.D."/>
        </authorList>
    </citation>
    <scope>NUCLEOTIDE SEQUENCE [LARGE SCALE GENOMIC DNA]</scope>
    <source>
        <strain evidence="4">ATCC MYA-4622 / CBS 123669 / FGSC 9596 / NRRL 45880 / 77-13-4</strain>
    </source>
</reference>
<dbReference type="VEuPathDB" id="FungiDB:NECHADRAFT_22243"/>
<dbReference type="PANTHER" id="PTHR35395">
    <property type="entry name" value="DUF6536 DOMAIN-CONTAINING PROTEIN"/>
    <property type="match status" value="1"/>
</dbReference>
<feature type="non-terminal residue" evidence="3">
    <location>
        <position position="637"/>
    </location>
</feature>
<proteinExistence type="predicted"/>
<dbReference type="InParanoid" id="C7ZF79"/>
<dbReference type="OrthoDB" id="5429634at2759"/>
<feature type="transmembrane region" description="Helical" evidence="1">
    <location>
        <begin position="6"/>
        <end position="26"/>
    </location>
</feature>
<feature type="transmembrane region" description="Helical" evidence="1">
    <location>
        <begin position="279"/>
        <end position="301"/>
    </location>
</feature>
<dbReference type="HOGENOM" id="CLU_010112_0_1_1"/>
<gene>
    <name evidence="3" type="ORF">NECHADRAFT_22243</name>
</gene>
<keyword evidence="1" id="KW-0812">Transmembrane</keyword>
<dbReference type="AlphaFoldDB" id="C7ZF79"/>
<dbReference type="OMA" id="VIICNAI"/>
<feature type="transmembrane region" description="Helical" evidence="1">
    <location>
        <begin position="546"/>
        <end position="568"/>
    </location>
</feature>
<feature type="non-terminal residue" evidence="3">
    <location>
        <position position="1"/>
    </location>
</feature>
<dbReference type="eggNOG" id="ENOG502RYAY">
    <property type="taxonomic scope" value="Eukaryota"/>
</dbReference>
<feature type="transmembrane region" description="Helical" evidence="1">
    <location>
        <begin position="372"/>
        <end position="394"/>
    </location>
</feature>
<evidence type="ECO:0000313" key="3">
    <source>
        <dbReference type="EMBL" id="EEU37270.1"/>
    </source>
</evidence>
<dbReference type="Pfam" id="PF20163">
    <property type="entry name" value="DUF6536"/>
    <property type="match status" value="1"/>
</dbReference>
<dbReference type="PANTHER" id="PTHR35395:SF1">
    <property type="entry name" value="DUF6536 DOMAIN-CONTAINING PROTEIN"/>
    <property type="match status" value="1"/>
</dbReference>
<name>C7ZF79_FUSV7</name>